<evidence type="ECO:0000259" key="1">
    <source>
        <dbReference type="Pfam" id="PF04195"/>
    </source>
</evidence>
<organism evidence="2">
    <name type="scientific">Tanacetum cinerariifolium</name>
    <name type="common">Dalmatian daisy</name>
    <name type="synonym">Chrysanthemum cinerariifolium</name>
    <dbReference type="NCBI Taxonomy" id="118510"/>
    <lineage>
        <taxon>Eukaryota</taxon>
        <taxon>Viridiplantae</taxon>
        <taxon>Streptophyta</taxon>
        <taxon>Embryophyta</taxon>
        <taxon>Tracheophyta</taxon>
        <taxon>Spermatophyta</taxon>
        <taxon>Magnoliopsida</taxon>
        <taxon>eudicotyledons</taxon>
        <taxon>Gunneridae</taxon>
        <taxon>Pentapetalae</taxon>
        <taxon>asterids</taxon>
        <taxon>campanulids</taxon>
        <taxon>Asterales</taxon>
        <taxon>Asteraceae</taxon>
        <taxon>Asteroideae</taxon>
        <taxon>Anthemideae</taxon>
        <taxon>Anthemidinae</taxon>
        <taxon>Tanacetum</taxon>
    </lineage>
</organism>
<feature type="domain" description="Transposase (putative) gypsy type" evidence="1">
    <location>
        <begin position="15"/>
        <end position="79"/>
    </location>
</feature>
<evidence type="ECO:0000313" key="2">
    <source>
        <dbReference type="EMBL" id="GFB01773.1"/>
    </source>
</evidence>
<feature type="non-terminal residue" evidence="2">
    <location>
        <position position="1"/>
    </location>
</feature>
<dbReference type="Pfam" id="PF04195">
    <property type="entry name" value="Transposase_28"/>
    <property type="match status" value="1"/>
</dbReference>
<dbReference type="EMBL" id="BKCJ010534448">
    <property type="protein sequence ID" value="GFB01773.1"/>
    <property type="molecule type" value="Genomic_DNA"/>
</dbReference>
<dbReference type="PANTHER" id="PTHR31099">
    <property type="entry name" value="OS06G0165300 PROTEIN"/>
    <property type="match status" value="1"/>
</dbReference>
<name>A0A699KRR6_TANCI</name>
<dbReference type="InterPro" id="IPR007321">
    <property type="entry name" value="Transposase_28"/>
</dbReference>
<reference evidence="2" key="1">
    <citation type="journal article" date="2019" name="Sci. Rep.">
        <title>Draft genome of Tanacetum cinerariifolium, the natural source of mosquito coil.</title>
        <authorList>
            <person name="Yamashiro T."/>
            <person name="Shiraishi A."/>
            <person name="Satake H."/>
            <person name="Nakayama K."/>
        </authorList>
    </citation>
    <scope>NUCLEOTIDE SEQUENCE</scope>
</reference>
<accession>A0A699KRR6</accession>
<gene>
    <name evidence="2" type="ORF">Tci_673744</name>
</gene>
<comment type="caution">
    <text evidence="2">The sequence shown here is derived from an EMBL/GenBank/DDBJ whole genome shotgun (WGS) entry which is preliminary data.</text>
</comment>
<dbReference type="AlphaFoldDB" id="A0A699KRR6"/>
<dbReference type="PANTHER" id="PTHR31099:SF28">
    <property type="entry name" value="F5J5.12"/>
    <property type="match status" value="1"/>
</dbReference>
<protein>
    <recommendedName>
        <fullName evidence="1">Transposase (putative) gypsy type domain-containing protein</fullName>
    </recommendedName>
</protein>
<sequence>TIFYAPPGYVGLYTHSFSLANLRLPLTKFFCEVLEYFHVHISMFNPFGCAKLTTFVVMCRAYGYEPSVDLFRGFFNLCRAGKWLTFTKRNFIYIEVDEDLLFLPKEAYPGFKIGSTSVLVNTEPLKADEELVIQPAEVTTDFKESMKPKLFVVYPGSVAARIKDMKCKTRGGSSRPLDDVPYLTVFDDDEGLPDVLEIKDAIVCHFKISGITSPAWKNHLDNHIDVELLDLHDRCYARQAAVDNAVNKREEECEELRARCETDMTLSKKNPTKWAGYQQSLSTLESKVTSLKAKKARLKAVEVSIQKKVDELKQDRREEPLDLSNVKGYRSSYKKDHTQANNNLAIATFPWLDEFVADPSAPIKALLSKKPPSL</sequence>
<proteinExistence type="predicted"/>